<proteinExistence type="inferred from homology"/>
<dbReference type="PANTHER" id="PTHR32089">
    <property type="entry name" value="METHYL-ACCEPTING CHEMOTAXIS PROTEIN MCPB"/>
    <property type="match status" value="1"/>
</dbReference>
<dbReference type="GO" id="GO:0005886">
    <property type="term" value="C:plasma membrane"/>
    <property type="evidence" value="ECO:0007669"/>
    <property type="project" value="UniProtKB-SubCell"/>
</dbReference>
<dbReference type="Proteomes" id="UP000240530">
    <property type="component" value="Unassembled WGS sequence"/>
</dbReference>
<evidence type="ECO:0000256" key="6">
    <source>
        <dbReference type="ARBA" id="ARBA00023136"/>
    </source>
</evidence>
<evidence type="ECO:0000313" key="13">
    <source>
        <dbReference type="EMBL" id="PSV08700.1"/>
    </source>
</evidence>
<evidence type="ECO:0000256" key="7">
    <source>
        <dbReference type="ARBA" id="ARBA00023224"/>
    </source>
</evidence>
<dbReference type="PANTHER" id="PTHR32089:SF120">
    <property type="entry name" value="METHYL-ACCEPTING CHEMOTAXIS PROTEIN TLPQ"/>
    <property type="match status" value="1"/>
</dbReference>
<evidence type="ECO:0000256" key="2">
    <source>
        <dbReference type="ARBA" id="ARBA00022475"/>
    </source>
</evidence>
<name>A0A2T3KR09_PHOLD</name>
<dbReference type="GO" id="GO:0007165">
    <property type="term" value="P:signal transduction"/>
    <property type="evidence" value="ECO:0007669"/>
    <property type="project" value="UniProtKB-KW"/>
</dbReference>
<dbReference type="SMART" id="SM00283">
    <property type="entry name" value="MA"/>
    <property type="match status" value="1"/>
</dbReference>
<dbReference type="SUPFAM" id="SSF58104">
    <property type="entry name" value="Methyl-accepting chemotaxis protein (MCP) signaling domain"/>
    <property type="match status" value="1"/>
</dbReference>
<evidence type="ECO:0000256" key="5">
    <source>
        <dbReference type="ARBA" id="ARBA00022989"/>
    </source>
</evidence>
<keyword evidence="2" id="KW-1003">Cell membrane</keyword>
<dbReference type="EMBL" id="PYNS01000027">
    <property type="protein sequence ID" value="PSV08700.1"/>
    <property type="molecule type" value="Genomic_DNA"/>
</dbReference>
<dbReference type="CDD" id="cd11386">
    <property type="entry name" value="MCP_signal"/>
    <property type="match status" value="1"/>
</dbReference>
<keyword evidence="5" id="KW-1133">Transmembrane helix</keyword>
<dbReference type="SMART" id="SM00304">
    <property type="entry name" value="HAMP"/>
    <property type="match status" value="1"/>
</dbReference>
<feature type="domain" description="HAMP" evidence="12">
    <location>
        <begin position="438"/>
        <end position="492"/>
    </location>
</feature>
<dbReference type="AlphaFoldDB" id="A0A2T3KR09"/>
<dbReference type="PROSITE" id="PS50111">
    <property type="entry name" value="CHEMOTAXIS_TRANSDUC_2"/>
    <property type="match status" value="1"/>
</dbReference>
<dbReference type="Pfam" id="PF02743">
    <property type="entry name" value="dCache_1"/>
    <property type="match status" value="1"/>
</dbReference>
<evidence type="ECO:0000256" key="1">
    <source>
        <dbReference type="ARBA" id="ARBA00004651"/>
    </source>
</evidence>
<keyword evidence="7 9" id="KW-0807">Transducer</keyword>
<protein>
    <submittedName>
        <fullName evidence="13">Methyl-accepting chemotaxis protein</fullName>
    </submittedName>
</protein>
<dbReference type="GO" id="GO:0006935">
    <property type="term" value="P:chemotaxis"/>
    <property type="evidence" value="ECO:0007669"/>
    <property type="project" value="UniProtKB-KW"/>
</dbReference>
<dbReference type="Pfam" id="PF00015">
    <property type="entry name" value="MCPsignal"/>
    <property type="match status" value="1"/>
</dbReference>
<evidence type="ECO:0000256" key="8">
    <source>
        <dbReference type="ARBA" id="ARBA00029447"/>
    </source>
</evidence>
<dbReference type="RefSeq" id="WP_107185950.1">
    <property type="nucleotide sequence ID" value="NZ_JAWQGC010000001.1"/>
</dbReference>
<keyword evidence="6" id="KW-0472">Membrane</keyword>
<evidence type="ECO:0000256" key="4">
    <source>
        <dbReference type="ARBA" id="ARBA00022692"/>
    </source>
</evidence>
<evidence type="ECO:0000256" key="9">
    <source>
        <dbReference type="PROSITE-ProRule" id="PRU00284"/>
    </source>
</evidence>
<keyword evidence="4" id="KW-0812">Transmembrane</keyword>
<keyword evidence="3" id="KW-0145">Chemotaxis</keyword>
<evidence type="ECO:0000313" key="14">
    <source>
        <dbReference type="Proteomes" id="UP000240530"/>
    </source>
</evidence>
<dbReference type="Gene3D" id="1.10.287.950">
    <property type="entry name" value="Methyl-accepting chemotaxis protein"/>
    <property type="match status" value="1"/>
</dbReference>
<comment type="similarity">
    <text evidence="8">Belongs to the methyl-accepting chemotaxis (MCP) protein family.</text>
</comment>
<dbReference type="FunFam" id="1.10.287.950:FF:000001">
    <property type="entry name" value="Methyl-accepting chemotaxis sensory transducer"/>
    <property type="match status" value="1"/>
</dbReference>
<dbReference type="InterPro" id="IPR003660">
    <property type="entry name" value="HAMP_dom"/>
</dbReference>
<evidence type="ECO:0000256" key="10">
    <source>
        <dbReference type="SAM" id="Coils"/>
    </source>
</evidence>
<keyword evidence="10" id="KW-0175">Coiled coil</keyword>
<dbReference type="Gene3D" id="3.30.450.20">
    <property type="entry name" value="PAS domain"/>
    <property type="match status" value="1"/>
</dbReference>
<dbReference type="PROSITE" id="PS50885">
    <property type="entry name" value="HAMP"/>
    <property type="match status" value="1"/>
</dbReference>
<gene>
    <name evidence="13" type="ORF">C0W93_18275</name>
</gene>
<dbReference type="InterPro" id="IPR004089">
    <property type="entry name" value="MCPsignal_dom"/>
</dbReference>
<evidence type="ECO:0000259" key="11">
    <source>
        <dbReference type="PROSITE" id="PS50111"/>
    </source>
</evidence>
<dbReference type="CDD" id="cd06225">
    <property type="entry name" value="HAMP"/>
    <property type="match status" value="1"/>
</dbReference>
<dbReference type="Pfam" id="PF00672">
    <property type="entry name" value="HAMP"/>
    <property type="match status" value="1"/>
</dbReference>
<comment type="caution">
    <text evidence="13">The sequence shown here is derived from an EMBL/GenBank/DDBJ whole genome shotgun (WGS) entry which is preliminary data.</text>
</comment>
<reference evidence="13 14" key="1">
    <citation type="submission" date="2018-03" db="EMBL/GenBank/DDBJ databases">
        <title>Whole genome sequencing of Histamine producing bacteria.</title>
        <authorList>
            <person name="Butler K."/>
        </authorList>
    </citation>
    <scope>NUCLEOTIDE SEQUENCE [LARGE SCALE GENOMIC DNA]</scope>
    <source>
        <strain evidence="13 14">Res.4.1</strain>
    </source>
</reference>
<dbReference type="PROSITE" id="PS51257">
    <property type="entry name" value="PROKAR_LIPOPROTEIN"/>
    <property type="match status" value="1"/>
</dbReference>
<comment type="subcellular location">
    <subcellularLocation>
        <location evidence="1">Cell membrane</location>
        <topology evidence="1">Multi-pass membrane protein</topology>
    </subcellularLocation>
</comment>
<evidence type="ECO:0000256" key="3">
    <source>
        <dbReference type="ARBA" id="ARBA00022500"/>
    </source>
</evidence>
<sequence length="768" mass="84846">MKIANKISLTLSVLCACCVVLSGIYIAWKSAAISQQALYDRAIEQLISIREIKKTEIENHFNTTATLIGTFSSDPSIKQAMQRFDAGFNSYPNQDIAMADKQALVQFYQEQFAALYRDKNKEATIGNIYEQLSDTAVSLQSRYIANNSNKLGQKHFLDNDTLNTDYDKTHQVFHPVLRHYLESFGFYDIFLVDNQGNVVYSVFKEVDFATNLQQGPFKNSGLANAYHGALKLSDGEVTLTDFKPYTPSFELPSSFLSTPIFENQKRIGYMIIQTPIDAINSIMTFDQNWNKAGLGKSGEIYLVGMDSTLRSQSRFFIEDKQAYLQTLQANNISSNVIDNISKKDTAIGFQPVNTSSVQFARDGKTGSHAITDYRDIAVLSAYAPITLLNQHWMIISEIDKAEALADVSALKTQLYKAVAICSVLLLLLAAFFSYFIGESIAKPIKILSKKIIAISDNKNLSARLTIRNGGSEVNDLSTSFNQFIATLEDSFNQFSHASQTLKNQSSTISNNAVTMSQSASKQSANCENIAAAVTEMTTSINEIARYTDNASTHVLEANSKSTVSIQSADQLMNDIDGLMAQMNEALTIINQLKTESEEIADVLNVINTVAEKTNLLALNAAIEAARAGEHGRGFAVVADEVRTLASMTKDSTENIKEKIERLQNESSKVALSVEQAHLLLNNGVESCHINNQHLHDIHTMLNELQNMSQEIAQATNEQANVTSNISESMTVIAESSLSTHEKSLEIKAVSAELKTQSEQMDTIIKQYS</sequence>
<evidence type="ECO:0000259" key="12">
    <source>
        <dbReference type="PROSITE" id="PS50885"/>
    </source>
</evidence>
<accession>A0A2T3KR09</accession>
<dbReference type="InterPro" id="IPR033479">
    <property type="entry name" value="dCache_1"/>
</dbReference>
<feature type="domain" description="Methyl-accepting transducer" evidence="11">
    <location>
        <begin position="497"/>
        <end position="733"/>
    </location>
</feature>
<feature type="coiled-coil region" evidence="10">
    <location>
        <begin position="697"/>
        <end position="724"/>
    </location>
</feature>
<organism evidence="13 14">
    <name type="scientific">Photobacterium leiognathi subsp. mandapamensis</name>
    <name type="common">Photobacterium mandapamensis</name>
    <dbReference type="NCBI Taxonomy" id="48408"/>
    <lineage>
        <taxon>Bacteria</taxon>
        <taxon>Pseudomonadati</taxon>
        <taxon>Pseudomonadota</taxon>
        <taxon>Gammaproteobacteria</taxon>
        <taxon>Vibrionales</taxon>
        <taxon>Vibrionaceae</taxon>
        <taxon>Photobacterium</taxon>
    </lineage>
</organism>